<dbReference type="GO" id="GO:0016604">
    <property type="term" value="C:nuclear body"/>
    <property type="evidence" value="ECO:0007669"/>
    <property type="project" value="TreeGrafter"/>
</dbReference>
<dbReference type="Gene3D" id="2.40.50.770">
    <property type="entry name" value="RecQ-mediated genome instability protein Rmi1, C-terminal domain"/>
    <property type="match status" value="1"/>
</dbReference>
<protein>
    <recommendedName>
        <fullName evidence="2">RecQ-mediated genome instability protein 1</fullName>
    </recommendedName>
</protein>
<dbReference type="PANTHER" id="PTHR14790">
    <property type="entry name" value="RECQ-MEDIATED GENOME INSTABILITY PROTEIN 1 RMI1"/>
    <property type="match status" value="1"/>
</dbReference>
<dbReference type="GO" id="GO:0031422">
    <property type="term" value="C:RecQ family helicase-topoisomerase III complex"/>
    <property type="evidence" value="ECO:0007669"/>
    <property type="project" value="TreeGrafter"/>
</dbReference>
<reference evidence="5" key="1">
    <citation type="submission" date="2017-07" db="EMBL/GenBank/DDBJ databases">
        <title>Taro Niue Genome Assembly and Annotation.</title>
        <authorList>
            <person name="Atibalentja N."/>
            <person name="Keating K."/>
            <person name="Fields C.J."/>
        </authorList>
    </citation>
    <scope>NUCLEOTIDE SEQUENCE</scope>
    <source>
        <strain evidence="5">Niue_2</strain>
        <tissue evidence="5">Leaf</tissue>
    </source>
</reference>
<dbReference type="EMBL" id="NMUH01001597">
    <property type="protein sequence ID" value="MQL93782.1"/>
    <property type="molecule type" value="Genomic_DNA"/>
</dbReference>
<accession>A0A843V655</accession>
<organism evidence="5 6">
    <name type="scientific">Colocasia esculenta</name>
    <name type="common">Wild taro</name>
    <name type="synonym">Arum esculentum</name>
    <dbReference type="NCBI Taxonomy" id="4460"/>
    <lineage>
        <taxon>Eukaryota</taxon>
        <taxon>Viridiplantae</taxon>
        <taxon>Streptophyta</taxon>
        <taxon>Embryophyta</taxon>
        <taxon>Tracheophyta</taxon>
        <taxon>Spermatophyta</taxon>
        <taxon>Magnoliopsida</taxon>
        <taxon>Liliopsida</taxon>
        <taxon>Araceae</taxon>
        <taxon>Aroideae</taxon>
        <taxon>Colocasieae</taxon>
        <taxon>Colocasia</taxon>
    </lineage>
</organism>
<dbReference type="AlphaFoldDB" id="A0A843V655"/>
<evidence type="ECO:0000256" key="2">
    <source>
        <dbReference type="ARBA" id="ARBA00018987"/>
    </source>
</evidence>
<dbReference type="Proteomes" id="UP000652761">
    <property type="component" value="Unassembled WGS sequence"/>
</dbReference>
<sequence length="149" mass="16438">WPILDRPDSNGVGRILRPDSGRGQLGPTQHPDLTMPSMGREEGRKEGVTIQNVHIRRGLLMLVPEVIEVLGGLVEDLEAARERLVHEVNKPPRGKRKQPVLSLSERASLAAWPSSITRDIEEANLSIPHDGNFSQTARQGVMMLGEIAM</sequence>
<dbReference type="OrthoDB" id="341511at2759"/>
<evidence type="ECO:0000256" key="1">
    <source>
        <dbReference type="ARBA" id="ARBA00006395"/>
    </source>
</evidence>
<evidence type="ECO:0000256" key="3">
    <source>
        <dbReference type="SAM" id="MobiDB-lite"/>
    </source>
</evidence>
<dbReference type="Pfam" id="PF08585">
    <property type="entry name" value="RMI1_N_C"/>
    <property type="match status" value="1"/>
</dbReference>
<evidence type="ECO:0000259" key="4">
    <source>
        <dbReference type="Pfam" id="PF08585"/>
    </source>
</evidence>
<feature type="non-terminal residue" evidence="5">
    <location>
        <position position="1"/>
    </location>
</feature>
<evidence type="ECO:0000313" key="5">
    <source>
        <dbReference type="EMBL" id="MQL93782.1"/>
    </source>
</evidence>
<proteinExistence type="inferred from homology"/>
<feature type="domain" description="RecQ mediated genome instability protein 1 OB-fold" evidence="4">
    <location>
        <begin position="48"/>
        <end position="82"/>
    </location>
</feature>
<name>A0A843V655_COLES</name>
<feature type="non-terminal residue" evidence="5">
    <location>
        <position position="149"/>
    </location>
</feature>
<dbReference type="GO" id="GO:0000724">
    <property type="term" value="P:double-strand break repair via homologous recombination"/>
    <property type="evidence" value="ECO:0007669"/>
    <property type="project" value="TreeGrafter"/>
</dbReference>
<dbReference type="PANTHER" id="PTHR14790:SF15">
    <property type="entry name" value="RECQ-MEDIATED GENOME INSTABILITY PROTEIN 1"/>
    <property type="match status" value="1"/>
</dbReference>
<keyword evidence="6" id="KW-1185">Reference proteome</keyword>
<feature type="region of interest" description="Disordered" evidence="3">
    <location>
        <begin position="1"/>
        <end position="45"/>
    </location>
</feature>
<evidence type="ECO:0000313" key="6">
    <source>
        <dbReference type="Proteomes" id="UP000652761"/>
    </source>
</evidence>
<dbReference type="InterPro" id="IPR042470">
    <property type="entry name" value="RMI1_N_C_sf"/>
</dbReference>
<comment type="similarity">
    <text evidence="1">Belongs to the RMI1 family.</text>
</comment>
<comment type="caution">
    <text evidence="5">The sequence shown here is derived from an EMBL/GenBank/DDBJ whole genome shotgun (WGS) entry which is preliminary data.</text>
</comment>
<dbReference type="InterPro" id="IPR013894">
    <property type="entry name" value="RMI1_OB"/>
</dbReference>
<dbReference type="GO" id="GO:0000712">
    <property type="term" value="P:resolution of meiotic recombination intermediates"/>
    <property type="evidence" value="ECO:0007669"/>
    <property type="project" value="TreeGrafter"/>
</dbReference>
<gene>
    <name evidence="5" type="ORF">Taro_026431</name>
</gene>